<keyword evidence="2" id="KW-0255">Endonuclease</keyword>
<proteinExistence type="predicted"/>
<accession>A0A1N7P794</accession>
<dbReference type="Gene3D" id="1.10.30.50">
    <property type="match status" value="1"/>
</dbReference>
<dbReference type="CDD" id="cd00085">
    <property type="entry name" value="HNHc"/>
    <property type="match status" value="1"/>
</dbReference>
<dbReference type="AlphaFoldDB" id="A0A1N7P794"/>
<evidence type="ECO:0000259" key="1">
    <source>
        <dbReference type="SMART" id="SM00507"/>
    </source>
</evidence>
<keyword evidence="2" id="KW-0540">Nuclease</keyword>
<evidence type="ECO:0000313" key="3">
    <source>
        <dbReference type="Proteomes" id="UP000186221"/>
    </source>
</evidence>
<gene>
    <name evidence="2" type="ORF">SAMN05421580_109117</name>
</gene>
<sequence>MKIGQIVQNNIPAIFAYCEAHDLGEFARLQNVTYSKVNFDINYPFCTPVSKISPDDHVRYWKRIYTVHGFAVRVTSQWFNPPTSQSLPRLRAYLAAHRIPFVEFPLETDAITTEQAPERAPKGRYKGHAIGNAQNLFVRNILSRLGQETFNAAQWHDVITEFGDCCAYCGSTENLVIDHAIAINKLTLGEHRLGNLVPACHRCNSEKADQDFRDFIAEDPARIAAIEAHMAKHGYVPLGTDAEISKIIALGHQEVRDLAERYVSIIDAVLEARLSASADEA</sequence>
<dbReference type="SMART" id="SM00507">
    <property type="entry name" value="HNHc"/>
    <property type="match status" value="1"/>
</dbReference>
<dbReference type="GO" id="GO:0003676">
    <property type="term" value="F:nucleic acid binding"/>
    <property type="evidence" value="ECO:0007669"/>
    <property type="project" value="InterPro"/>
</dbReference>
<keyword evidence="3" id="KW-1185">Reference proteome</keyword>
<organism evidence="2 3">
    <name type="scientific">Rhodobacter aestuarii</name>
    <dbReference type="NCBI Taxonomy" id="453582"/>
    <lineage>
        <taxon>Bacteria</taxon>
        <taxon>Pseudomonadati</taxon>
        <taxon>Pseudomonadota</taxon>
        <taxon>Alphaproteobacteria</taxon>
        <taxon>Rhodobacterales</taxon>
        <taxon>Rhodobacter group</taxon>
        <taxon>Rhodobacter</taxon>
    </lineage>
</organism>
<dbReference type="Proteomes" id="UP000186221">
    <property type="component" value="Unassembled WGS sequence"/>
</dbReference>
<dbReference type="GO" id="GO:0008270">
    <property type="term" value="F:zinc ion binding"/>
    <property type="evidence" value="ECO:0007669"/>
    <property type="project" value="InterPro"/>
</dbReference>
<name>A0A1N7P794_9RHOB</name>
<dbReference type="Pfam" id="PF01844">
    <property type="entry name" value="HNH"/>
    <property type="match status" value="1"/>
</dbReference>
<dbReference type="InterPro" id="IPR003615">
    <property type="entry name" value="HNH_nuc"/>
</dbReference>
<dbReference type="GO" id="GO:0004519">
    <property type="term" value="F:endonuclease activity"/>
    <property type="evidence" value="ECO:0007669"/>
    <property type="project" value="UniProtKB-KW"/>
</dbReference>
<reference evidence="3" key="1">
    <citation type="submission" date="2017-01" db="EMBL/GenBank/DDBJ databases">
        <authorList>
            <person name="Varghese N."/>
            <person name="Submissions S."/>
        </authorList>
    </citation>
    <scope>NUCLEOTIDE SEQUENCE [LARGE SCALE GENOMIC DNA]</scope>
    <source>
        <strain evidence="3">DSM 19945</strain>
    </source>
</reference>
<evidence type="ECO:0000313" key="2">
    <source>
        <dbReference type="EMBL" id="SIT06525.1"/>
    </source>
</evidence>
<protein>
    <submittedName>
        <fullName evidence="2">HNH endonuclease</fullName>
    </submittedName>
</protein>
<dbReference type="InterPro" id="IPR002711">
    <property type="entry name" value="HNH"/>
</dbReference>
<feature type="domain" description="HNH nuclease" evidence="1">
    <location>
        <begin position="154"/>
        <end position="205"/>
    </location>
</feature>
<dbReference type="EMBL" id="FTOG01000009">
    <property type="protein sequence ID" value="SIT06525.1"/>
    <property type="molecule type" value="Genomic_DNA"/>
</dbReference>
<dbReference type="STRING" id="453582.SAMN05421580_109117"/>
<keyword evidence="2" id="KW-0378">Hydrolase</keyword>